<dbReference type="AlphaFoldDB" id="A0A917S3Y0"/>
<dbReference type="EMBL" id="BMOK01000006">
    <property type="protein sequence ID" value="GGL53728.1"/>
    <property type="molecule type" value="Genomic_DNA"/>
</dbReference>
<dbReference type="GO" id="GO:0005886">
    <property type="term" value="C:plasma membrane"/>
    <property type="evidence" value="ECO:0007669"/>
    <property type="project" value="TreeGrafter"/>
</dbReference>
<protein>
    <recommendedName>
        <fullName evidence="3">VTT domain-containing protein</fullName>
    </recommendedName>
</protein>
<dbReference type="Pfam" id="PF09335">
    <property type="entry name" value="VTT_dom"/>
    <property type="match status" value="1"/>
</dbReference>
<evidence type="ECO:0000256" key="2">
    <source>
        <dbReference type="SAM" id="Phobius"/>
    </source>
</evidence>
<feature type="transmembrane region" description="Helical" evidence="2">
    <location>
        <begin position="341"/>
        <end position="357"/>
    </location>
</feature>
<reference evidence="4" key="2">
    <citation type="submission" date="2020-09" db="EMBL/GenBank/DDBJ databases">
        <authorList>
            <person name="Sun Q."/>
            <person name="Ohkuma M."/>
        </authorList>
    </citation>
    <scope>NUCLEOTIDE SEQUENCE</scope>
    <source>
        <strain evidence="4">JCM 15325</strain>
    </source>
</reference>
<keyword evidence="2" id="KW-0812">Transmembrane</keyword>
<keyword evidence="2" id="KW-0472">Membrane</keyword>
<proteinExistence type="inferred from homology"/>
<feature type="domain" description="VTT" evidence="3">
    <location>
        <begin position="29"/>
        <end position="155"/>
    </location>
</feature>
<reference evidence="4" key="1">
    <citation type="journal article" date="2014" name="Int. J. Syst. Evol. Microbiol.">
        <title>Complete genome sequence of Corynebacterium casei LMG S-19264T (=DSM 44701T), isolated from a smear-ripened cheese.</title>
        <authorList>
            <consortium name="US DOE Joint Genome Institute (JGI-PGF)"/>
            <person name="Walter F."/>
            <person name="Albersmeier A."/>
            <person name="Kalinowski J."/>
            <person name="Ruckert C."/>
        </authorList>
    </citation>
    <scope>NUCLEOTIDE SEQUENCE</scope>
    <source>
        <strain evidence="4">JCM 15325</strain>
    </source>
</reference>
<feature type="transmembrane region" description="Helical" evidence="2">
    <location>
        <begin position="170"/>
        <end position="189"/>
    </location>
</feature>
<feature type="transmembrane region" description="Helical" evidence="2">
    <location>
        <begin position="219"/>
        <end position="239"/>
    </location>
</feature>
<dbReference type="RefSeq" id="WP_188802693.1">
    <property type="nucleotide sequence ID" value="NZ_BMOK01000006.1"/>
</dbReference>
<feature type="transmembrane region" description="Helical" evidence="2">
    <location>
        <begin position="135"/>
        <end position="158"/>
    </location>
</feature>
<evidence type="ECO:0000259" key="3">
    <source>
        <dbReference type="Pfam" id="PF09335"/>
    </source>
</evidence>
<accession>A0A917S3Y0</accession>
<feature type="transmembrane region" description="Helical" evidence="2">
    <location>
        <begin position="50"/>
        <end position="70"/>
    </location>
</feature>
<evidence type="ECO:0000256" key="1">
    <source>
        <dbReference type="ARBA" id="ARBA00010792"/>
    </source>
</evidence>
<keyword evidence="5" id="KW-1185">Reference proteome</keyword>
<evidence type="ECO:0000313" key="4">
    <source>
        <dbReference type="EMBL" id="GGL53728.1"/>
    </source>
</evidence>
<gene>
    <name evidence="4" type="ORF">GCM10007968_17190</name>
</gene>
<feature type="transmembrane region" description="Helical" evidence="2">
    <location>
        <begin position="302"/>
        <end position="321"/>
    </location>
</feature>
<feature type="transmembrane region" description="Helical" evidence="2">
    <location>
        <begin position="106"/>
        <end position="128"/>
    </location>
</feature>
<comment type="caution">
    <text evidence="4">The sequence shown here is derived from an EMBL/GenBank/DDBJ whole genome shotgun (WGS) entry which is preliminary data.</text>
</comment>
<keyword evidence="2" id="KW-1133">Transmembrane helix</keyword>
<feature type="transmembrane region" description="Helical" evidence="2">
    <location>
        <begin position="400"/>
        <end position="420"/>
    </location>
</feature>
<dbReference type="InterPro" id="IPR032816">
    <property type="entry name" value="VTT_dom"/>
</dbReference>
<feature type="transmembrane region" description="Helical" evidence="2">
    <location>
        <begin position="273"/>
        <end position="295"/>
    </location>
</feature>
<dbReference type="PANTHER" id="PTHR42709:SF9">
    <property type="entry name" value="ALKALINE PHOSPHATASE LIKE PROTEIN"/>
    <property type="match status" value="1"/>
</dbReference>
<evidence type="ECO:0000313" key="5">
    <source>
        <dbReference type="Proteomes" id="UP000654670"/>
    </source>
</evidence>
<sequence length="428" mass="49659">MSGLIHLLNEYGYITLFLSLMFELILIPIPNEALMSYVGILSFQGKMNLVFAYLSAGIGGIFGVTVSYWIGYKLGLPFFRKFGRYIHMGPEKLERVSKWFEKYGKVLLVFCYFIPGIRHIASITSGVIRLPFRSFCIFSYIGVFLWTGTFISLGYVLGPEWDKYQGEIKKWLVLASIVIGILVLCYIVIKANQRYIKESGQLLFHSVFKRYKSFLKIKVFIFLILILFVFLFTLMLGMIQDFVSNEFDPFNAVSRTIIFSLFNPHWRWVMTDIHFLSSWMALGIIFLMTMIIILVNHTNKWLELLFFAVTSIGSFLFSGGIRWLFRFMLSGKFISQDFPNQQSMILIVFYGFFLMMASRHQKSYLFGSIMFFLFIFILLAYSISGIFVSHVNPSDLMAGYVFGAVWLSGMIFSLELFRFLSLIKENLK</sequence>
<feature type="transmembrane region" description="Helical" evidence="2">
    <location>
        <begin position="364"/>
        <end position="388"/>
    </location>
</feature>
<comment type="similarity">
    <text evidence="1">Belongs to the DedA family.</text>
</comment>
<organism evidence="4 5">
    <name type="scientific">Sporolactobacillus putidus</name>
    <dbReference type="NCBI Taxonomy" id="492735"/>
    <lineage>
        <taxon>Bacteria</taxon>
        <taxon>Bacillati</taxon>
        <taxon>Bacillota</taxon>
        <taxon>Bacilli</taxon>
        <taxon>Bacillales</taxon>
        <taxon>Sporolactobacillaceae</taxon>
        <taxon>Sporolactobacillus</taxon>
    </lineage>
</organism>
<name>A0A917S3Y0_9BACL</name>
<dbReference type="PANTHER" id="PTHR42709">
    <property type="entry name" value="ALKALINE PHOSPHATASE LIKE PROTEIN"/>
    <property type="match status" value="1"/>
</dbReference>
<dbReference type="Proteomes" id="UP000654670">
    <property type="component" value="Unassembled WGS sequence"/>
</dbReference>
<dbReference type="InterPro" id="IPR051311">
    <property type="entry name" value="DedA_domain"/>
</dbReference>